<name>A0A7F5R348_AGRPL</name>
<sequence>MDILESVLRTCSAEAFLEMFRNQGVDATTLPILNDDDLRLLGIEDTEIRKKIIKQASTLQIHAERNIDCTITKEYVQLVLSQILAQLSLHQANLACALRKDVVVCDTKLTNAVKCLNSCINSFENQLRMLYTKIKPQKRNRGNKKWFKIACATASATIILILGFKYSN</sequence>
<dbReference type="PROSITE" id="PS50105">
    <property type="entry name" value="SAM_DOMAIN"/>
    <property type="match status" value="1"/>
</dbReference>
<keyword evidence="1" id="KW-0812">Transmembrane</keyword>
<evidence type="ECO:0000313" key="5">
    <source>
        <dbReference type="RefSeq" id="XP_025829943.1"/>
    </source>
</evidence>
<evidence type="ECO:0000313" key="3">
    <source>
        <dbReference type="Proteomes" id="UP000192223"/>
    </source>
</evidence>
<dbReference type="AlphaFoldDB" id="A0A7F5R348"/>
<evidence type="ECO:0000259" key="2">
    <source>
        <dbReference type="PROSITE" id="PS50105"/>
    </source>
</evidence>
<keyword evidence="1" id="KW-0472">Membrane</keyword>
<dbReference type="Pfam" id="PF07647">
    <property type="entry name" value="SAM_2"/>
    <property type="match status" value="1"/>
</dbReference>
<feature type="transmembrane region" description="Helical" evidence="1">
    <location>
        <begin position="146"/>
        <end position="166"/>
    </location>
</feature>
<dbReference type="GeneID" id="112904349"/>
<protein>
    <submittedName>
        <fullName evidence="5">Uncharacterized protein LOC108736621</fullName>
    </submittedName>
    <submittedName>
        <fullName evidence="4">Uncharacterized protein LOC112904349</fullName>
    </submittedName>
</protein>
<dbReference type="InterPro" id="IPR013761">
    <property type="entry name" value="SAM/pointed_sf"/>
</dbReference>
<dbReference type="KEGG" id="apln:108736621"/>
<dbReference type="InterPro" id="IPR001660">
    <property type="entry name" value="SAM"/>
</dbReference>
<dbReference type="KEGG" id="apln:112904349"/>
<reference evidence="4 5" key="1">
    <citation type="submission" date="2025-04" db="UniProtKB">
        <authorList>
            <consortium name="RefSeq"/>
        </authorList>
    </citation>
    <scope>IDENTIFICATION</scope>
    <source>
        <tissue evidence="4 5">Entire body</tissue>
    </source>
</reference>
<evidence type="ECO:0000313" key="4">
    <source>
        <dbReference type="RefSeq" id="XP_025829942.1"/>
    </source>
</evidence>
<dbReference type="RefSeq" id="XP_025829942.1">
    <property type="nucleotide sequence ID" value="XM_025974157.1"/>
</dbReference>
<dbReference type="Gene3D" id="1.10.150.50">
    <property type="entry name" value="Transcription Factor, Ets-1"/>
    <property type="match status" value="1"/>
</dbReference>
<keyword evidence="1" id="KW-1133">Transmembrane helix</keyword>
<dbReference type="OrthoDB" id="448455at2759"/>
<dbReference type="SUPFAM" id="SSF47769">
    <property type="entry name" value="SAM/Pointed domain"/>
    <property type="match status" value="1"/>
</dbReference>
<accession>A0A7F5R348</accession>
<organism evidence="3 4">
    <name type="scientific">Agrilus planipennis</name>
    <name type="common">Emerald ash borer</name>
    <name type="synonym">Agrilus marcopoli</name>
    <dbReference type="NCBI Taxonomy" id="224129"/>
    <lineage>
        <taxon>Eukaryota</taxon>
        <taxon>Metazoa</taxon>
        <taxon>Ecdysozoa</taxon>
        <taxon>Arthropoda</taxon>
        <taxon>Hexapoda</taxon>
        <taxon>Insecta</taxon>
        <taxon>Pterygota</taxon>
        <taxon>Neoptera</taxon>
        <taxon>Endopterygota</taxon>
        <taxon>Coleoptera</taxon>
        <taxon>Polyphaga</taxon>
        <taxon>Elateriformia</taxon>
        <taxon>Buprestoidea</taxon>
        <taxon>Buprestidae</taxon>
        <taxon>Agrilinae</taxon>
        <taxon>Agrilus</taxon>
    </lineage>
</organism>
<keyword evidence="3" id="KW-1185">Reference proteome</keyword>
<proteinExistence type="predicted"/>
<gene>
    <name evidence="4" type="primary">LOC112904349</name>
    <name evidence="5" type="synonym">LOC108736621</name>
</gene>
<dbReference type="Proteomes" id="UP000192223">
    <property type="component" value="Unplaced"/>
</dbReference>
<dbReference type="RefSeq" id="XP_025829943.1">
    <property type="nucleotide sequence ID" value="XM_025974158.1"/>
</dbReference>
<evidence type="ECO:0000256" key="1">
    <source>
        <dbReference type="SAM" id="Phobius"/>
    </source>
</evidence>
<feature type="domain" description="SAM" evidence="2">
    <location>
        <begin position="1"/>
        <end position="62"/>
    </location>
</feature>